<dbReference type="CDD" id="cd06355">
    <property type="entry name" value="PBP1_FmdD-like"/>
    <property type="match status" value="1"/>
</dbReference>
<feature type="signal peptide" evidence="1">
    <location>
        <begin position="1"/>
        <end position="25"/>
    </location>
</feature>
<dbReference type="EMBL" id="LKAQ01000004">
    <property type="protein sequence ID" value="OIQ49024.1"/>
    <property type="molecule type" value="Genomic_DNA"/>
</dbReference>
<evidence type="ECO:0000313" key="2">
    <source>
        <dbReference type="EMBL" id="OIQ49024.1"/>
    </source>
</evidence>
<reference evidence="2 3" key="1">
    <citation type="submission" date="2015-09" db="EMBL/GenBank/DDBJ databases">
        <title>Genome of Desulfovibrio dechloracetivorans BerOc1, a mercury methylating strain isolated from highly hydrocarbons and metals contaminated coastal sediments.</title>
        <authorList>
            <person name="Goni Urriza M."/>
            <person name="Gassie C."/>
            <person name="Bouchez O."/>
            <person name="Klopp C."/>
            <person name="Ranchou-Peyruse A."/>
            <person name="Remy G."/>
        </authorList>
    </citation>
    <scope>NUCLEOTIDE SEQUENCE [LARGE SCALE GENOMIC DNA]</scope>
    <source>
        <strain evidence="2 3">BerOc1</strain>
    </source>
</reference>
<dbReference type="InterPro" id="IPR017777">
    <property type="entry name" value="ABC_urea-bd_UrtA"/>
</dbReference>
<proteinExistence type="predicted"/>
<dbReference type="Pfam" id="PF13433">
    <property type="entry name" value="Peripla_BP_5"/>
    <property type="match status" value="1"/>
</dbReference>
<gene>
    <name evidence="2" type="primary">amiC_1</name>
    <name evidence="2" type="ORF">BerOc1_00943</name>
</gene>
<keyword evidence="3" id="KW-1185">Reference proteome</keyword>
<dbReference type="Gene3D" id="3.40.50.2300">
    <property type="match status" value="2"/>
</dbReference>
<keyword evidence="1" id="KW-0732">Signal</keyword>
<dbReference type="PANTHER" id="PTHR47628">
    <property type="match status" value="1"/>
</dbReference>
<dbReference type="AlphaFoldDB" id="A0A1J5N2J6"/>
<dbReference type="InterPro" id="IPR028082">
    <property type="entry name" value="Peripla_BP_I"/>
</dbReference>
<organism evidence="2 3">
    <name type="scientific">Pseudodesulfovibrio hydrargyri</name>
    <dbReference type="NCBI Taxonomy" id="2125990"/>
    <lineage>
        <taxon>Bacteria</taxon>
        <taxon>Pseudomonadati</taxon>
        <taxon>Thermodesulfobacteriota</taxon>
        <taxon>Desulfovibrionia</taxon>
        <taxon>Desulfovibrionales</taxon>
        <taxon>Desulfovibrionaceae</taxon>
    </lineage>
</organism>
<dbReference type="PANTHER" id="PTHR47628:SF1">
    <property type="entry name" value="ALIPHATIC AMIDASE EXPRESSION-REGULATING PROTEIN"/>
    <property type="match status" value="1"/>
</dbReference>
<dbReference type="SUPFAM" id="SSF53822">
    <property type="entry name" value="Periplasmic binding protein-like I"/>
    <property type="match status" value="1"/>
</dbReference>
<comment type="caution">
    <text evidence="2">The sequence shown here is derived from an EMBL/GenBank/DDBJ whole genome shotgun (WGS) entry which is preliminary data.</text>
</comment>
<accession>A0A1J5N2J6</accession>
<dbReference type="NCBIfam" id="TIGR03407">
    <property type="entry name" value="urea_ABC_UrtA"/>
    <property type="match status" value="1"/>
</dbReference>
<dbReference type="RefSeq" id="WP_071544579.1">
    <property type="nucleotide sequence ID" value="NZ_LKAQ01000004.1"/>
</dbReference>
<dbReference type="Proteomes" id="UP000181901">
    <property type="component" value="Unassembled WGS sequence"/>
</dbReference>
<feature type="chain" id="PRO_5009635498" evidence="1">
    <location>
        <begin position="26"/>
        <end position="431"/>
    </location>
</feature>
<sequence length="431" mass="47483">MKKRLLSLILSFALALTAFAGAANAADTIKVGILHSLSGTMAISETSLKDVALMTIDEINAKGGLLGKKLEPVVVDPASNWPLFAEKARELIEKDKVAVVFGCWTSVSRKSVLPVFEELNGLLFYPVQYEGEECSYNVFYTGAAPNQQAIPAVEYLMSEDGGAAKRFVLLGTDYVYPRTTNKILRAFLHSKGVKDEDILEKYTPFGHSDYQTIIADIKKFAAAKPTCIISTINGDSNVPFYKELANQGIKAEDIPCVAFSVGEEELRGIDTKPLVGHLAAWNYFMSMDNPTNKEFVKKWKDYVKKNNLPGGDKRVTNDPMEATYIGIKMWSQAVLQAGTTDVDAVRQAMGNQAVKSPSGYTITMDPKNHHLHKPVVIGEVNEEGQFDIVWQTDGPIRAQAWSKYLPDSAKKVADWTYPNVCGNCTSPKYSD</sequence>
<name>A0A1J5N2J6_9BACT</name>
<dbReference type="OrthoDB" id="5288800at2"/>
<evidence type="ECO:0000256" key="1">
    <source>
        <dbReference type="SAM" id="SignalP"/>
    </source>
</evidence>
<protein>
    <submittedName>
        <fullName evidence="2">Aliphatic amidase expression-regulating protein</fullName>
    </submittedName>
</protein>
<evidence type="ECO:0000313" key="3">
    <source>
        <dbReference type="Proteomes" id="UP000181901"/>
    </source>
</evidence>